<comment type="caution">
    <text evidence="9">The sequence shown here is derived from an EMBL/GenBank/DDBJ whole genome shotgun (WGS) entry which is preliminary data.</text>
</comment>
<dbReference type="EMBL" id="PQWY01000010">
    <property type="protein sequence ID" value="PPK31450.1"/>
    <property type="molecule type" value="Genomic_DNA"/>
</dbReference>
<dbReference type="GO" id="GO:0033711">
    <property type="term" value="F:4-phosphoerythronate dehydrogenase activity"/>
    <property type="evidence" value="ECO:0007669"/>
    <property type="project" value="InterPro"/>
</dbReference>
<dbReference type="Proteomes" id="UP000239239">
    <property type="component" value="Unassembled WGS sequence"/>
</dbReference>
<keyword evidence="2" id="KW-0963">Cytoplasm</keyword>
<gene>
    <name evidence="9" type="ORF">C3928_05295</name>
</gene>
<dbReference type="GO" id="GO:0008615">
    <property type="term" value="P:pyridoxine biosynthetic process"/>
    <property type="evidence" value="ECO:0007669"/>
    <property type="project" value="UniProtKB-KW"/>
</dbReference>
<dbReference type="AlphaFoldDB" id="A0A2S6F1Y6"/>
<evidence type="ECO:0000256" key="5">
    <source>
        <dbReference type="ARBA" id="ARBA00023096"/>
    </source>
</evidence>
<name>A0A2S6F1Y6_LEGPN</name>
<dbReference type="PROSITE" id="PS00671">
    <property type="entry name" value="D_2_HYDROXYACID_DH_3"/>
    <property type="match status" value="1"/>
</dbReference>
<keyword evidence="4" id="KW-0520">NAD</keyword>
<evidence type="ECO:0000256" key="2">
    <source>
        <dbReference type="ARBA" id="ARBA00022490"/>
    </source>
</evidence>
<dbReference type="SUPFAM" id="SSF52283">
    <property type="entry name" value="Formate/glycerate dehydrogenase catalytic domain-like"/>
    <property type="match status" value="1"/>
</dbReference>
<sequence>MNILADALLPGLDSAFPPPFNLTLYHNADEVPELLHHKDILLCRSTLKINSVLLKNHQIRVVATATSGTDHIDFPFLESQNISIIDAKGCNAISVADYVVACLAYLDKQQLIQGKTAGIIGLGQVGTKVYERLNAAKFQLCLYDPPKATRDTSFQSCSLEDLYECDLLCVHAELHSNAPYPSLNLINQDFLKKLKPGCIIINASRGGIVNEQALLHLGSTLLYCTDVYNNEPHIDNRIVSKATLCTPHIAGHSLEAKFAAVAIISRKLHQMHGLPYPQFATPEKPYRLNESSDWRELALSIYNPIHETLQLKQTENLSTAFLTLRKNHHQRHDFTTYFDSDLIKKYPLLGQGVSACFS</sequence>
<dbReference type="PANTHER" id="PTHR43761">
    <property type="entry name" value="D-ISOMER SPECIFIC 2-HYDROXYACID DEHYDROGENASE FAMILY PROTEIN (AFU_ORTHOLOGUE AFUA_1G13630)"/>
    <property type="match status" value="1"/>
</dbReference>
<dbReference type="InterPro" id="IPR029752">
    <property type="entry name" value="D-isomer_DH_CS1"/>
</dbReference>
<dbReference type="Gene3D" id="3.40.50.720">
    <property type="entry name" value="NAD(P)-binding Rossmann-like Domain"/>
    <property type="match status" value="2"/>
</dbReference>
<dbReference type="CDD" id="cd12158">
    <property type="entry name" value="ErythrP_dh"/>
    <property type="match status" value="1"/>
</dbReference>
<dbReference type="SUPFAM" id="SSF51735">
    <property type="entry name" value="NAD(P)-binding Rossmann-fold domains"/>
    <property type="match status" value="1"/>
</dbReference>
<keyword evidence="5" id="KW-0664">Pyridoxine biosynthesis</keyword>
<keyword evidence="3 6" id="KW-0560">Oxidoreductase</keyword>
<dbReference type="Pfam" id="PF00389">
    <property type="entry name" value="2-Hacid_dh"/>
    <property type="match status" value="1"/>
</dbReference>
<dbReference type="InterPro" id="IPR006139">
    <property type="entry name" value="D-isomer_2_OHA_DH_cat_dom"/>
</dbReference>
<dbReference type="Pfam" id="PF02826">
    <property type="entry name" value="2-Hacid_dh_C"/>
    <property type="match status" value="1"/>
</dbReference>
<feature type="domain" description="D-isomer specific 2-hydroxyacid dehydrogenase catalytic" evidence="7">
    <location>
        <begin position="28"/>
        <end position="251"/>
    </location>
</feature>
<dbReference type="PANTHER" id="PTHR43761:SF1">
    <property type="entry name" value="D-ISOMER SPECIFIC 2-HYDROXYACID DEHYDROGENASE CATALYTIC DOMAIN-CONTAINING PROTEIN-RELATED"/>
    <property type="match status" value="1"/>
</dbReference>
<dbReference type="InterPro" id="IPR036291">
    <property type="entry name" value="NAD(P)-bd_dom_sf"/>
</dbReference>
<evidence type="ECO:0000313" key="9">
    <source>
        <dbReference type="EMBL" id="PPK31450.1"/>
    </source>
</evidence>
<dbReference type="InterPro" id="IPR050418">
    <property type="entry name" value="D-iso_2-hydroxyacid_DH_PdxB"/>
</dbReference>
<evidence type="ECO:0000256" key="6">
    <source>
        <dbReference type="RuleBase" id="RU003719"/>
    </source>
</evidence>
<dbReference type="RefSeq" id="WP_027227624.1">
    <property type="nucleotide sequence ID" value="NZ_FJAK01000004.1"/>
</dbReference>
<evidence type="ECO:0000256" key="4">
    <source>
        <dbReference type="ARBA" id="ARBA00023027"/>
    </source>
</evidence>
<comment type="similarity">
    <text evidence="1 6">Belongs to the D-isomer specific 2-hydroxyacid dehydrogenase family.</text>
</comment>
<dbReference type="GO" id="GO:0005737">
    <property type="term" value="C:cytoplasm"/>
    <property type="evidence" value="ECO:0007669"/>
    <property type="project" value="InterPro"/>
</dbReference>
<evidence type="ECO:0000313" key="10">
    <source>
        <dbReference type="Proteomes" id="UP000239239"/>
    </source>
</evidence>
<dbReference type="PROSITE" id="PS00065">
    <property type="entry name" value="D_2_HYDROXYACID_DH_1"/>
    <property type="match status" value="1"/>
</dbReference>
<organism evidence="9 10">
    <name type="scientific">Legionella pneumophila</name>
    <dbReference type="NCBI Taxonomy" id="446"/>
    <lineage>
        <taxon>Bacteria</taxon>
        <taxon>Pseudomonadati</taxon>
        <taxon>Pseudomonadota</taxon>
        <taxon>Gammaproteobacteria</taxon>
        <taxon>Legionellales</taxon>
        <taxon>Legionellaceae</taxon>
        <taxon>Legionella</taxon>
    </lineage>
</organism>
<evidence type="ECO:0000256" key="1">
    <source>
        <dbReference type="ARBA" id="ARBA00005854"/>
    </source>
</evidence>
<reference evidence="9 10" key="1">
    <citation type="submission" date="2018-02" db="EMBL/GenBank/DDBJ databases">
        <title>Draft genome sequences of four Legionella pneumophila clinical strains isolated in Ontario.</title>
        <authorList>
            <person name="Fortuna A."/>
            <person name="Ramnarine R."/>
            <person name="Li A."/>
            <person name="Frantz C."/>
            <person name="Mallo G."/>
        </authorList>
    </citation>
    <scope>NUCLEOTIDE SEQUENCE [LARGE SCALE GENOMIC DNA]</scope>
    <source>
        <strain evidence="9 10">LG61</strain>
    </source>
</reference>
<dbReference type="InterPro" id="IPR006140">
    <property type="entry name" value="D-isomer_DH_NAD-bd"/>
</dbReference>
<dbReference type="InterPro" id="IPR020921">
    <property type="entry name" value="Erythronate-4-P_DHase"/>
</dbReference>
<evidence type="ECO:0000256" key="3">
    <source>
        <dbReference type="ARBA" id="ARBA00023002"/>
    </source>
</evidence>
<dbReference type="InterPro" id="IPR029753">
    <property type="entry name" value="D-isomer_DH_CS"/>
</dbReference>
<evidence type="ECO:0000259" key="7">
    <source>
        <dbReference type="Pfam" id="PF00389"/>
    </source>
</evidence>
<proteinExistence type="inferred from homology"/>
<dbReference type="OrthoDB" id="9770208at2"/>
<evidence type="ECO:0000259" key="8">
    <source>
        <dbReference type="Pfam" id="PF02826"/>
    </source>
</evidence>
<dbReference type="GO" id="GO:0051287">
    <property type="term" value="F:NAD binding"/>
    <property type="evidence" value="ECO:0007669"/>
    <property type="project" value="InterPro"/>
</dbReference>
<accession>A0A2S6F1Y6</accession>
<protein>
    <submittedName>
        <fullName evidence="9">4-phosphoerythronate dehydrogenase</fullName>
    </submittedName>
</protein>
<feature type="domain" description="D-isomer specific 2-hydroxyacid dehydrogenase NAD-binding" evidence="8">
    <location>
        <begin position="110"/>
        <end position="250"/>
    </location>
</feature>